<dbReference type="RefSeq" id="XP_033523587.1">
    <property type="nucleotide sequence ID" value="XM_033668094.1"/>
</dbReference>
<protein>
    <submittedName>
        <fullName evidence="1">Uncharacterized protein</fullName>
    </submittedName>
</protein>
<organism evidence="1 2">
    <name type="scientific">Dothidotthia symphoricarpi CBS 119687</name>
    <dbReference type="NCBI Taxonomy" id="1392245"/>
    <lineage>
        <taxon>Eukaryota</taxon>
        <taxon>Fungi</taxon>
        <taxon>Dikarya</taxon>
        <taxon>Ascomycota</taxon>
        <taxon>Pezizomycotina</taxon>
        <taxon>Dothideomycetes</taxon>
        <taxon>Pleosporomycetidae</taxon>
        <taxon>Pleosporales</taxon>
        <taxon>Dothidotthiaceae</taxon>
        <taxon>Dothidotthia</taxon>
    </lineage>
</organism>
<evidence type="ECO:0000313" key="1">
    <source>
        <dbReference type="EMBL" id="KAF2129198.1"/>
    </source>
</evidence>
<keyword evidence="2" id="KW-1185">Reference proteome</keyword>
<evidence type="ECO:0000313" key="2">
    <source>
        <dbReference type="Proteomes" id="UP000799771"/>
    </source>
</evidence>
<dbReference type="OrthoDB" id="2951834at2759"/>
<accession>A0A6A6AE08</accession>
<reference evidence="1" key="1">
    <citation type="journal article" date="2020" name="Stud. Mycol.">
        <title>101 Dothideomycetes genomes: a test case for predicting lifestyles and emergence of pathogens.</title>
        <authorList>
            <person name="Haridas S."/>
            <person name="Albert R."/>
            <person name="Binder M."/>
            <person name="Bloem J."/>
            <person name="Labutti K."/>
            <person name="Salamov A."/>
            <person name="Andreopoulos B."/>
            <person name="Baker S."/>
            <person name="Barry K."/>
            <person name="Bills G."/>
            <person name="Bluhm B."/>
            <person name="Cannon C."/>
            <person name="Castanera R."/>
            <person name="Culley D."/>
            <person name="Daum C."/>
            <person name="Ezra D."/>
            <person name="Gonzalez J."/>
            <person name="Henrissat B."/>
            <person name="Kuo A."/>
            <person name="Liang C."/>
            <person name="Lipzen A."/>
            <person name="Lutzoni F."/>
            <person name="Magnuson J."/>
            <person name="Mondo S."/>
            <person name="Nolan M."/>
            <person name="Ohm R."/>
            <person name="Pangilinan J."/>
            <person name="Park H.-J."/>
            <person name="Ramirez L."/>
            <person name="Alfaro M."/>
            <person name="Sun H."/>
            <person name="Tritt A."/>
            <person name="Yoshinaga Y."/>
            <person name="Zwiers L.-H."/>
            <person name="Turgeon B."/>
            <person name="Goodwin S."/>
            <person name="Spatafora J."/>
            <person name="Crous P."/>
            <person name="Grigoriev I."/>
        </authorList>
    </citation>
    <scope>NUCLEOTIDE SEQUENCE</scope>
    <source>
        <strain evidence="1">CBS 119687</strain>
    </source>
</reference>
<sequence>MYPPPYLIFNRPVGYTWEAGADPASQILDSLNDAPIDLLPGLTIRVAEPDALVVWLETNNAALITDLYIFVGPTIDGPSPERWCRLFNKLHQDATNLKHLDVYWDAEGPWDHSKPPWDIDEILHFGLGESVVFVRGLARLNVSQSVKIGGFYAKHWPPYLEEKLGIRPINIQAGIKDWDRLLKGYQKGTERLNPWTDKKDRRDYANAGSLIWNFES</sequence>
<proteinExistence type="predicted"/>
<dbReference type="GeneID" id="54408526"/>
<dbReference type="EMBL" id="ML977506">
    <property type="protein sequence ID" value="KAF2129198.1"/>
    <property type="molecule type" value="Genomic_DNA"/>
</dbReference>
<dbReference type="Proteomes" id="UP000799771">
    <property type="component" value="Unassembled WGS sequence"/>
</dbReference>
<gene>
    <name evidence="1" type="ORF">P153DRAFT_366631</name>
</gene>
<name>A0A6A6AE08_9PLEO</name>
<dbReference type="AlphaFoldDB" id="A0A6A6AE08"/>